<accession>A0A5P9P7P1</accession>
<dbReference type="NCBIfam" id="TIGR00229">
    <property type="entry name" value="sensory_box"/>
    <property type="match status" value="1"/>
</dbReference>
<reference evidence="8 9" key="1">
    <citation type="journal article" date="2007" name="Int. J. Syst. Evol. Microbiol.">
        <title>Natronorubrum sulfidifaciens sp. nov., an extremely haloalkaliphilic archaeon isolated from Aiding salt lake in Xin-Jiang, China.</title>
        <authorList>
            <person name="Cui H.L."/>
            <person name="Tohty D."/>
            <person name="Liu H.C."/>
            <person name="Liu S.J."/>
            <person name="Oren A."/>
            <person name="Zhou P.J."/>
        </authorList>
    </citation>
    <scope>NUCLEOTIDE SEQUENCE [LARGE SCALE GENOMIC DNA]</scope>
    <source>
        <strain evidence="8 9">7-3</strain>
    </source>
</reference>
<evidence type="ECO:0000256" key="1">
    <source>
        <dbReference type="ARBA" id="ARBA00022630"/>
    </source>
</evidence>
<keyword evidence="3" id="KW-0157">Chromophore</keyword>
<evidence type="ECO:0000256" key="5">
    <source>
        <dbReference type="ARBA" id="ARBA00023163"/>
    </source>
</evidence>
<dbReference type="RefSeq" id="WP_152943684.1">
    <property type="nucleotide sequence ID" value="NZ_CP045488.1"/>
</dbReference>
<dbReference type="CDD" id="cd00130">
    <property type="entry name" value="PAS"/>
    <property type="match status" value="1"/>
</dbReference>
<keyword evidence="4" id="KW-0805">Transcription regulation</keyword>
<gene>
    <name evidence="8" type="ORF">GCU68_09505</name>
</gene>
<dbReference type="InterPro" id="IPR031803">
    <property type="entry name" value="BAT_GAF/HTH-assoc"/>
</dbReference>
<evidence type="ECO:0000313" key="9">
    <source>
        <dbReference type="Proteomes" id="UP000326170"/>
    </source>
</evidence>
<dbReference type="Pfam" id="PF13188">
    <property type="entry name" value="PAS_8"/>
    <property type="match status" value="1"/>
</dbReference>
<dbReference type="InterPro" id="IPR035965">
    <property type="entry name" value="PAS-like_dom_sf"/>
</dbReference>
<dbReference type="PROSITE" id="PS50112">
    <property type="entry name" value="PAS"/>
    <property type="match status" value="1"/>
</dbReference>
<dbReference type="Pfam" id="PF13426">
    <property type="entry name" value="PAS_9"/>
    <property type="match status" value="1"/>
</dbReference>
<dbReference type="AlphaFoldDB" id="A0A5P9P7P1"/>
<protein>
    <submittedName>
        <fullName evidence="8">PAS domain-containing protein</fullName>
    </submittedName>
</protein>
<feature type="domain" description="PAS" evidence="6">
    <location>
        <begin position="132"/>
        <end position="205"/>
    </location>
</feature>
<organism evidence="8 9">
    <name type="scientific">Natronorubrum aibiense</name>
    <dbReference type="NCBI Taxonomy" id="348826"/>
    <lineage>
        <taxon>Archaea</taxon>
        <taxon>Methanobacteriati</taxon>
        <taxon>Methanobacteriota</taxon>
        <taxon>Stenosarchaea group</taxon>
        <taxon>Halobacteria</taxon>
        <taxon>Halobacteriales</taxon>
        <taxon>Natrialbaceae</taxon>
        <taxon>Natronorubrum</taxon>
    </lineage>
</organism>
<dbReference type="InterPro" id="IPR001610">
    <property type="entry name" value="PAC"/>
</dbReference>
<dbReference type="SMART" id="SM00091">
    <property type="entry name" value="PAS"/>
    <property type="match status" value="2"/>
</dbReference>
<dbReference type="SMART" id="SM00086">
    <property type="entry name" value="PAC"/>
    <property type="match status" value="1"/>
</dbReference>
<sequence length="641" mass="69744">MEHADAEYGGGGGHATAAASALEAVVDPVVAVADGTVTYANAAARDAFELPTDERTGEWDPTAVLESWPQLEPEVDETTVGTVRTVSLEDERYDARIHRSVDGATITFEHSEPEAGEPNRATDEFTPVGESDRAVKDRAINEAPVGITISDPDLEDNPLVYVNDAYQEMTGYSFDEVVGRNCRFLQGDDSSETAIAEMAAAIDEERPVTVELENYRKDGTSFWNEVTIAPVRDEDGTVTHYVGFQNDVTARKRAEFELERRTAELEYILDRVEGLIQDVTDVVAGSTTRSELEAEVCDRIAAEPAYDGAWIGERNPATGTIDVRSSAGGCPETGVSVDADHPAAATLAEGDATTETLEGTSYASFPLTYNDIEYGVLSVCTGDDREIDDRETVILSALARAVASGVNARETSRVLETDAVVAVELTLTDSSVASAALSAAADCRLEYRRSVHRTDDETASLFTVTGPEATASELTAAVADIPDLDCRVIVERDEECLIELSGGDDLVGWLSERGVRTQSIESEDGRTDLTLEIPRSANVRSVVEAVEDRYPGTDVVSFQQRDRDHETRQEFAARLESDLTERQFAALQRAYLSGYFEWPRPTTGEELAQSMDVSRPTFHEHLRTAEAKLCQAFFNDTQPSG</sequence>
<dbReference type="InterPro" id="IPR000014">
    <property type="entry name" value="PAS"/>
</dbReference>
<evidence type="ECO:0000256" key="2">
    <source>
        <dbReference type="ARBA" id="ARBA00022643"/>
    </source>
</evidence>
<dbReference type="PANTHER" id="PTHR47429:SF2">
    <property type="entry name" value="PROTEIN TWIN LOV 1"/>
    <property type="match status" value="1"/>
</dbReference>
<dbReference type="GeneID" id="42301280"/>
<dbReference type="SUPFAM" id="SSF55785">
    <property type="entry name" value="PYP-like sensor domain (PAS domain)"/>
    <property type="match status" value="1"/>
</dbReference>
<keyword evidence="2" id="KW-0288">FMN</keyword>
<evidence type="ECO:0000313" key="8">
    <source>
        <dbReference type="EMBL" id="QFU84152.1"/>
    </source>
</evidence>
<dbReference type="Gene3D" id="3.30.450.20">
    <property type="entry name" value="PAS domain"/>
    <property type="match status" value="1"/>
</dbReference>
<name>A0A5P9P7P1_9EURY</name>
<keyword evidence="5" id="KW-0804">Transcription</keyword>
<keyword evidence="9" id="KW-1185">Reference proteome</keyword>
<dbReference type="InterPro" id="IPR000700">
    <property type="entry name" value="PAS-assoc_C"/>
</dbReference>
<dbReference type="OrthoDB" id="106505at2157"/>
<evidence type="ECO:0000256" key="4">
    <source>
        <dbReference type="ARBA" id="ARBA00023015"/>
    </source>
</evidence>
<evidence type="ECO:0000256" key="3">
    <source>
        <dbReference type="ARBA" id="ARBA00022991"/>
    </source>
</evidence>
<dbReference type="EMBL" id="CP045488">
    <property type="protein sequence ID" value="QFU84152.1"/>
    <property type="molecule type" value="Genomic_DNA"/>
</dbReference>
<proteinExistence type="predicted"/>
<dbReference type="Pfam" id="PF04967">
    <property type="entry name" value="HTH_10"/>
    <property type="match status" value="1"/>
</dbReference>
<dbReference type="Pfam" id="PF15915">
    <property type="entry name" value="BAT"/>
    <property type="match status" value="1"/>
</dbReference>
<dbReference type="InterPro" id="IPR007050">
    <property type="entry name" value="HTH_bacterioopsin"/>
</dbReference>
<feature type="domain" description="PAC" evidence="7">
    <location>
        <begin position="208"/>
        <end position="260"/>
    </location>
</feature>
<dbReference type="PROSITE" id="PS50113">
    <property type="entry name" value="PAC"/>
    <property type="match status" value="1"/>
</dbReference>
<dbReference type="KEGG" id="nas:GCU68_09505"/>
<keyword evidence="1" id="KW-0285">Flavoprotein</keyword>
<evidence type="ECO:0000259" key="6">
    <source>
        <dbReference type="PROSITE" id="PS50112"/>
    </source>
</evidence>
<dbReference type="Proteomes" id="UP000326170">
    <property type="component" value="Chromosome"/>
</dbReference>
<dbReference type="PANTHER" id="PTHR47429">
    <property type="entry name" value="PROTEIN TWIN LOV 1"/>
    <property type="match status" value="1"/>
</dbReference>
<evidence type="ECO:0000259" key="7">
    <source>
        <dbReference type="PROSITE" id="PS50113"/>
    </source>
</evidence>